<feature type="domain" description="EAL" evidence="1">
    <location>
        <begin position="201"/>
        <end position="455"/>
    </location>
</feature>
<dbReference type="RefSeq" id="WP_055652523.1">
    <property type="nucleotide sequence ID" value="NZ_CABIXC010000001.1"/>
</dbReference>
<evidence type="ECO:0000259" key="2">
    <source>
        <dbReference type="PROSITE" id="PS50887"/>
    </source>
</evidence>
<dbReference type="SMART" id="SM00267">
    <property type="entry name" value="GGDEF"/>
    <property type="match status" value="1"/>
</dbReference>
<dbReference type="GO" id="GO:0071111">
    <property type="term" value="F:cyclic-guanylate-specific phosphodiesterase activity"/>
    <property type="evidence" value="ECO:0007669"/>
    <property type="project" value="InterPro"/>
</dbReference>
<feature type="domain" description="GGDEF" evidence="2">
    <location>
        <begin position="63"/>
        <end position="192"/>
    </location>
</feature>
<gene>
    <name evidence="3" type="primary">yhjK</name>
    <name evidence="3" type="ORF">ERS852407_00035</name>
</gene>
<reference evidence="3 4" key="1">
    <citation type="submission" date="2015-09" db="EMBL/GenBank/DDBJ databases">
        <authorList>
            <consortium name="Pathogen Informatics"/>
        </authorList>
    </citation>
    <scope>NUCLEOTIDE SEQUENCE [LARGE SCALE GENOMIC DNA]</scope>
    <source>
        <strain evidence="3 4">2789STDY5608850</strain>
    </source>
</reference>
<dbReference type="PROSITE" id="PS50883">
    <property type="entry name" value="EAL"/>
    <property type="match status" value="1"/>
</dbReference>
<dbReference type="SUPFAM" id="SSF141868">
    <property type="entry name" value="EAL domain-like"/>
    <property type="match status" value="1"/>
</dbReference>
<dbReference type="EMBL" id="CYZE01000001">
    <property type="protein sequence ID" value="CUN38967.1"/>
    <property type="molecule type" value="Genomic_DNA"/>
</dbReference>
<dbReference type="PROSITE" id="PS50887">
    <property type="entry name" value="GGDEF"/>
    <property type="match status" value="1"/>
</dbReference>
<dbReference type="Pfam" id="PF00990">
    <property type="entry name" value="GGDEF"/>
    <property type="match status" value="1"/>
</dbReference>
<dbReference type="InterPro" id="IPR000160">
    <property type="entry name" value="GGDEF_dom"/>
</dbReference>
<name>A0A173WKE9_9FIRM</name>
<sequence length="457" mass="53120">MKRKRKRTMPGVAAGGRERWIQRKRVLPGRMEFLMQHDTLTGLYNRGKMFAETRRMIDAHRDTRFVLLRFDIDRFRLYNSVYGEEEGDKLLIFLAEIIRKHAERFEMCTYGRIIADTFCICQPFDPDILDEQIKDLREYLNEYQKDYLLEPTVGAYVVTEPDLSVEEMYVRAFIGSKKCKHLYASCLGFYDEGEKEREAEETAIMNDMRRAMEQEQFIIFFQPKFALSTDKDFGAEALVRWNHPKAGLIPPGKFIPVFEKIGFIVQLDYYVAEHVCRIIGKWRRDGKNLNPVTINLSRVTLLDPELVEVLRKLTEKYHVPVSLLNLEITESAYASDPEQIMAAIHALRRAGFVTMMDDFGSGYSSLNMLKDIDVDVLKVDMNFLSGGMEAEKGKIILSSVIQMAGRLGIQVIVEGVETQEQRDFLSTVGCDYVQGYYYAKPMPQEEYERRYIYRTAE</sequence>
<dbReference type="PANTHER" id="PTHR33121">
    <property type="entry name" value="CYCLIC DI-GMP PHOSPHODIESTERASE PDEF"/>
    <property type="match status" value="1"/>
</dbReference>
<evidence type="ECO:0000259" key="1">
    <source>
        <dbReference type="PROSITE" id="PS50883"/>
    </source>
</evidence>
<dbReference type="Gene3D" id="3.30.70.270">
    <property type="match status" value="1"/>
</dbReference>
<dbReference type="SUPFAM" id="SSF55073">
    <property type="entry name" value="Nucleotide cyclase"/>
    <property type="match status" value="1"/>
</dbReference>
<accession>A0A173WKE9</accession>
<dbReference type="InterPro" id="IPR001633">
    <property type="entry name" value="EAL_dom"/>
</dbReference>
<dbReference type="SMART" id="SM00052">
    <property type="entry name" value="EAL"/>
    <property type="match status" value="1"/>
</dbReference>
<dbReference type="InterPro" id="IPR029787">
    <property type="entry name" value="Nucleotide_cyclase"/>
</dbReference>
<dbReference type="NCBIfam" id="TIGR00254">
    <property type="entry name" value="GGDEF"/>
    <property type="match status" value="1"/>
</dbReference>
<dbReference type="InterPro" id="IPR050706">
    <property type="entry name" value="Cyclic-di-GMP_PDE-like"/>
</dbReference>
<dbReference type="InterPro" id="IPR043128">
    <property type="entry name" value="Rev_trsase/Diguanyl_cyclase"/>
</dbReference>
<dbReference type="AlphaFoldDB" id="A0A173WKE9"/>
<dbReference type="Proteomes" id="UP000095651">
    <property type="component" value="Unassembled WGS sequence"/>
</dbReference>
<dbReference type="Gene3D" id="3.20.20.450">
    <property type="entry name" value="EAL domain"/>
    <property type="match status" value="1"/>
</dbReference>
<dbReference type="CDD" id="cd01948">
    <property type="entry name" value="EAL"/>
    <property type="match status" value="1"/>
</dbReference>
<dbReference type="InterPro" id="IPR035919">
    <property type="entry name" value="EAL_sf"/>
</dbReference>
<dbReference type="CDD" id="cd01949">
    <property type="entry name" value="GGDEF"/>
    <property type="match status" value="1"/>
</dbReference>
<evidence type="ECO:0000313" key="4">
    <source>
        <dbReference type="Proteomes" id="UP000095651"/>
    </source>
</evidence>
<dbReference type="PANTHER" id="PTHR33121:SF70">
    <property type="entry name" value="SIGNALING PROTEIN YKOW"/>
    <property type="match status" value="1"/>
</dbReference>
<proteinExistence type="predicted"/>
<evidence type="ECO:0000313" key="3">
    <source>
        <dbReference type="EMBL" id="CUN38967.1"/>
    </source>
</evidence>
<protein>
    <submittedName>
        <fullName evidence="3">PAS/PAC sensor-containing diguanylate cyclase/phosphodiesterase</fullName>
    </submittedName>
</protein>
<dbReference type="Pfam" id="PF00563">
    <property type="entry name" value="EAL"/>
    <property type="match status" value="1"/>
</dbReference>
<organism evidence="3 4">
    <name type="scientific">Hungatella hathewayi</name>
    <dbReference type="NCBI Taxonomy" id="154046"/>
    <lineage>
        <taxon>Bacteria</taxon>
        <taxon>Bacillati</taxon>
        <taxon>Bacillota</taxon>
        <taxon>Clostridia</taxon>
        <taxon>Lachnospirales</taxon>
        <taxon>Lachnospiraceae</taxon>
        <taxon>Hungatella</taxon>
    </lineage>
</organism>